<organism evidence="1 2">
    <name type="scientific">Rotaria socialis</name>
    <dbReference type="NCBI Taxonomy" id="392032"/>
    <lineage>
        <taxon>Eukaryota</taxon>
        <taxon>Metazoa</taxon>
        <taxon>Spiralia</taxon>
        <taxon>Gnathifera</taxon>
        <taxon>Rotifera</taxon>
        <taxon>Eurotatoria</taxon>
        <taxon>Bdelloidea</taxon>
        <taxon>Philodinida</taxon>
        <taxon>Philodinidae</taxon>
        <taxon>Rotaria</taxon>
    </lineage>
</organism>
<dbReference type="Proteomes" id="UP000663862">
    <property type="component" value="Unassembled WGS sequence"/>
</dbReference>
<evidence type="ECO:0000313" key="1">
    <source>
        <dbReference type="EMBL" id="CAF4456857.1"/>
    </source>
</evidence>
<name>A0A820SNA4_9BILA</name>
<proteinExistence type="predicted"/>
<sequence length="123" mass="13845">MDELTQVMLSANGLSLNTSVYVRSKCPQTVEEAIPSANVECNAINSRQPQQQRDTTPFTTATTKDDCFKFGLCFYCKEPPKSADPTSDPIGTWKYPTIRYSSIGFRVDESMSDPQCRNPMNFR</sequence>
<comment type="caution">
    <text evidence="1">The sequence shown here is derived from an EMBL/GenBank/DDBJ whole genome shotgun (WGS) entry which is preliminary data.</text>
</comment>
<gene>
    <name evidence="1" type="ORF">TSG867_LOCUS17457</name>
</gene>
<reference evidence="1" key="1">
    <citation type="submission" date="2021-02" db="EMBL/GenBank/DDBJ databases">
        <authorList>
            <person name="Nowell W R."/>
        </authorList>
    </citation>
    <scope>NUCLEOTIDE SEQUENCE</scope>
</reference>
<dbReference type="AlphaFoldDB" id="A0A820SNA4"/>
<dbReference type="EMBL" id="CAJOBQ010001113">
    <property type="protein sequence ID" value="CAF4456857.1"/>
    <property type="molecule type" value="Genomic_DNA"/>
</dbReference>
<accession>A0A820SNA4</accession>
<evidence type="ECO:0000313" key="2">
    <source>
        <dbReference type="Proteomes" id="UP000663862"/>
    </source>
</evidence>
<protein>
    <submittedName>
        <fullName evidence="1">Uncharacterized protein</fullName>
    </submittedName>
</protein>